<feature type="domain" description="SLH" evidence="2">
    <location>
        <begin position="1377"/>
        <end position="1432"/>
    </location>
</feature>
<dbReference type="PROSITE" id="PS51272">
    <property type="entry name" value="SLH"/>
    <property type="match status" value="3"/>
</dbReference>
<name>A0A7X2H5J8_9BACL</name>
<dbReference type="PANTHER" id="PTHR43308:SF5">
    <property type="entry name" value="S-LAYER PROTEIN _ PEPTIDOGLYCAN ENDO-BETA-N-ACETYLGLUCOSAMINIDASE"/>
    <property type="match status" value="1"/>
</dbReference>
<dbReference type="Pfam" id="PF07581">
    <property type="entry name" value="Glug"/>
    <property type="match status" value="2"/>
</dbReference>
<keyword evidence="4" id="KW-1185">Reference proteome</keyword>
<dbReference type="InterPro" id="IPR051465">
    <property type="entry name" value="Cell_Envelope_Struct_Comp"/>
</dbReference>
<evidence type="ECO:0000256" key="1">
    <source>
        <dbReference type="SAM" id="MobiDB-lite"/>
    </source>
</evidence>
<gene>
    <name evidence="3" type="ORF">GJB61_13440</name>
</gene>
<sequence length="1432" mass="148193">MRSLYKKGISIILVMLMVFSGVSGLLIGGDKAHAAGFAGGTGTVTDPYLIANAAQLDEVRNHLDAGLYFKLTAEIDLSGYVNWEPIGYYNFINYGWDDQRFQGNIDGNGFEIKNLTIDKESNNVGLFGIVVGGSFSNMILRNVNVRGLKSDSTGSFVGALVGNNYGSTISNSYVTGTGSVTGAGPANRVGGLVGTNTGTIVNSYTTINVTGLGYVAGLVGQNQGTISNSYATGSITGTEDNIGGLVGYNMEGPISNSYATGSVTGRSAVGGLAGVNNGYWGAAVINSYSTGAVTGTGADVGGLLGVYPGIGSFNNSFYDSTTSGKSDTGRGTPETTTQMQDATTFSSWDSSIWYFAPGQYPQLWKGLLTQGTNGGTTKLTQFIEGMEYSTDGVTYIPFTGSSDDINVNTGDMITVRLSTNHLIAKTFTVSNSDIRPAAAPEAELQAGTNPGTTELIEVTDEMEYKINTGIYIPVSTGEISVDNLSVIVGDTIYVRTAQTGDQPASNEQVLNVIGENIKVVTITSSVIDGVTVPVAGETPVATLPETTEYTATIAWLPEHSTFATNTAYTATISITPKVGYTLTGVTKDSIEVFGATASNDADTGVITAVFPATDATVAAAITGITVPVAGATPVTNFNTEEYTATVNWSPYHTTFAPSTAYTATISLLPTAGYTLKGVTEDFYTVAGIEASNDAGSGELTVLFPATGATITTAAIAGVTAPEAGGAPVTVLTDTTEYTATIAWSPVSVTFATYTAYTATITLTPKEGYTFAGVAEDFFTVDGALLTTNAADSGVITAIFPETAATITTAAITGVTVPVTGATPVSELADTDDYTATITWLPADSTFAANTIYTAAITITPKEGHTLTGVDEDFYTVFGATTTTNNVETGVVTAVFPATEAVIGTTTISGVTVPVFGQVPVKTLADTTEYTATINWLPEAVMYAPSTAYTATITITPKAGYTLVGVGENSFTVAGALATNSVNSGFVTAVFPTTAAASNIALLTSIIGTVSAGGTANETITSIPYGTTLAALKAAITTSVNATFDVFDADGTTIATTLATGKKVIVTAQDGITKVTYTVTVSSATPTPTPTPTPAPASVPTPTTTTNATVISTDGSIKLPAGSAGQVSLKDDLTVTIPADATGKELNVTIEKVQNTQNLLTKQEVLLSPVFEILKNFKENFNAPVSLIFLFDPTSLTGNQRAAVFYYDEVNKVWVEVVGSKVSGNKITVDVNHFTKFAVLAAGVKADNATPDPLKVNFSDISGHWAEANIKQAVSSGIVKGYVDGTFKPSGIVTRAEFAVMMMNTLKSQGEGTALTFTDTSKIGAWAQQAVAQAVQAGIINGYEDGSFRPNAEITRAEMAVMIATALGHSDEPNADTGFVDAGIPTWAKNSIAYMKLSSLMQGKGNNVFAPQDFATRAEAATVLLNVLAQKIK</sequence>
<dbReference type="InterPro" id="IPR011493">
    <property type="entry name" value="GLUG"/>
</dbReference>
<evidence type="ECO:0000259" key="2">
    <source>
        <dbReference type="PROSITE" id="PS51272"/>
    </source>
</evidence>
<accession>A0A7X2H5J8</accession>
<comment type="caution">
    <text evidence="3">The sequence shown here is derived from an EMBL/GenBank/DDBJ whole genome shotgun (WGS) entry which is preliminary data.</text>
</comment>
<evidence type="ECO:0000313" key="3">
    <source>
        <dbReference type="EMBL" id="MRN53984.1"/>
    </source>
</evidence>
<dbReference type="RefSeq" id="WP_154119009.1">
    <property type="nucleotide sequence ID" value="NZ_WJXB01000004.1"/>
</dbReference>
<feature type="domain" description="SLH" evidence="2">
    <location>
        <begin position="1313"/>
        <end position="1376"/>
    </location>
</feature>
<organism evidence="3 4">
    <name type="scientific">Paenibacillus monticola</name>
    <dbReference type="NCBI Taxonomy" id="2666075"/>
    <lineage>
        <taxon>Bacteria</taxon>
        <taxon>Bacillati</taxon>
        <taxon>Bacillota</taxon>
        <taxon>Bacilli</taxon>
        <taxon>Bacillales</taxon>
        <taxon>Paenibacillaceae</taxon>
        <taxon>Paenibacillus</taxon>
    </lineage>
</organism>
<dbReference type="Gene3D" id="2.160.20.110">
    <property type="match status" value="1"/>
</dbReference>
<feature type="domain" description="SLH" evidence="2">
    <location>
        <begin position="1252"/>
        <end position="1312"/>
    </location>
</feature>
<dbReference type="EMBL" id="WJXB01000004">
    <property type="protein sequence ID" value="MRN53984.1"/>
    <property type="molecule type" value="Genomic_DNA"/>
</dbReference>
<reference evidence="3 4" key="1">
    <citation type="submission" date="2019-11" db="EMBL/GenBank/DDBJ databases">
        <title>Paenibacillus monticola sp. nov., a novel PGPR strain isolated from mountain sample in China.</title>
        <authorList>
            <person name="Zhao Q."/>
            <person name="Li H.-P."/>
            <person name="Zhang J.-L."/>
        </authorList>
    </citation>
    <scope>NUCLEOTIDE SEQUENCE [LARGE SCALE GENOMIC DNA]</scope>
    <source>
        <strain evidence="3 4">LC-T2</strain>
    </source>
</reference>
<dbReference type="InterPro" id="IPR001119">
    <property type="entry name" value="SLH_dom"/>
</dbReference>
<feature type="region of interest" description="Disordered" evidence="1">
    <location>
        <begin position="1082"/>
        <end position="1102"/>
    </location>
</feature>
<dbReference type="Proteomes" id="UP000463051">
    <property type="component" value="Unassembled WGS sequence"/>
</dbReference>
<dbReference type="Gene3D" id="2.60.220.30">
    <property type="match status" value="1"/>
</dbReference>
<dbReference type="Pfam" id="PF00395">
    <property type="entry name" value="SLH"/>
    <property type="match status" value="3"/>
</dbReference>
<evidence type="ECO:0000313" key="4">
    <source>
        <dbReference type="Proteomes" id="UP000463051"/>
    </source>
</evidence>
<proteinExistence type="predicted"/>
<protein>
    <recommendedName>
        <fullName evidence="2">SLH domain-containing protein</fullName>
    </recommendedName>
</protein>
<feature type="compositionally biased region" description="Pro residues" evidence="1">
    <location>
        <begin position="1086"/>
        <end position="1098"/>
    </location>
</feature>
<dbReference type="PANTHER" id="PTHR43308">
    <property type="entry name" value="OUTER MEMBRANE PROTEIN ALPHA-RELATED"/>
    <property type="match status" value="1"/>
</dbReference>